<organism evidence="1 2">
    <name type="scientific">Pisolithus microcarpus 441</name>
    <dbReference type="NCBI Taxonomy" id="765257"/>
    <lineage>
        <taxon>Eukaryota</taxon>
        <taxon>Fungi</taxon>
        <taxon>Dikarya</taxon>
        <taxon>Basidiomycota</taxon>
        <taxon>Agaricomycotina</taxon>
        <taxon>Agaricomycetes</taxon>
        <taxon>Agaricomycetidae</taxon>
        <taxon>Boletales</taxon>
        <taxon>Sclerodermatineae</taxon>
        <taxon>Pisolithaceae</taxon>
        <taxon>Pisolithus</taxon>
    </lineage>
</organism>
<dbReference type="Proteomes" id="UP000054018">
    <property type="component" value="Unassembled WGS sequence"/>
</dbReference>
<protein>
    <submittedName>
        <fullName evidence="1">Uncharacterized protein</fullName>
    </submittedName>
</protein>
<dbReference type="EMBL" id="KN833761">
    <property type="protein sequence ID" value="KIK20652.1"/>
    <property type="molecule type" value="Genomic_DNA"/>
</dbReference>
<feature type="non-terminal residue" evidence="1">
    <location>
        <position position="1"/>
    </location>
</feature>
<dbReference type="OrthoDB" id="2679880at2759"/>
<keyword evidence="2" id="KW-1185">Reference proteome</keyword>
<reference evidence="1 2" key="1">
    <citation type="submission" date="2014-04" db="EMBL/GenBank/DDBJ databases">
        <authorList>
            <consortium name="DOE Joint Genome Institute"/>
            <person name="Kuo A."/>
            <person name="Kohler A."/>
            <person name="Costa M.D."/>
            <person name="Nagy L.G."/>
            <person name="Floudas D."/>
            <person name="Copeland A."/>
            <person name="Barry K.W."/>
            <person name="Cichocki N."/>
            <person name="Veneault-Fourrey C."/>
            <person name="LaButti K."/>
            <person name="Lindquist E.A."/>
            <person name="Lipzen A."/>
            <person name="Lundell T."/>
            <person name="Morin E."/>
            <person name="Murat C."/>
            <person name="Sun H."/>
            <person name="Tunlid A."/>
            <person name="Henrissat B."/>
            <person name="Grigoriev I.V."/>
            <person name="Hibbett D.S."/>
            <person name="Martin F."/>
            <person name="Nordberg H.P."/>
            <person name="Cantor M.N."/>
            <person name="Hua S.X."/>
        </authorList>
    </citation>
    <scope>NUCLEOTIDE SEQUENCE [LARGE SCALE GENOMIC DNA]</scope>
    <source>
        <strain evidence="1 2">441</strain>
    </source>
</reference>
<dbReference type="AlphaFoldDB" id="A0A0C9ZDW6"/>
<name>A0A0C9ZDW6_9AGAM</name>
<dbReference type="HOGENOM" id="CLU_006344_15_2_1"/>
<reference evidence="2" key="2">
    <citation type="submission" date="2015-01" db="EMBL/GenBank/DDBJ databases">
        <title>Evolutionary Origins and Diversification of the Mycorrhizal Mutualists.</title>
        <authorList>
            <consortium name="DOE Joint Genome Institute"/>
            <consortium name="Mycorrhizal Genomics Consortium"/>
            <person name="Kohler A."/>
            <person name="Kuo A."/>
            <person name="Nagy L.G."/>
            <person name="Floudas D."/>
            <person name="Copeland A."/>
            <person name="Barry K.W."/>
            <person name="Cichocki N."/>
            <person name="Veneault-Fourrey C."/>
            <person name="LaButti K."/>
            <person name="Lindquist E.A."/>
            <person name="Lipzen A."/>
            <person name="Lundell T."/>
            <person name="Morin E."/>
            <person name="Murat C."/>
            <person name="Riley R."/>
            <person name="Ohm R."/>
            <person name="Sun H."/>
            <person name="Tunlid A."/>
            <person name="Henrissat B."/>
            <person name="Grigoriev I.V."/>
            <person name="Hibbett D.S."/>
            <person name="Martin F."/>
        </authorList>
    </citation>
    <scope>NUCLEOTIDE SEQUENCE [LARGE SCALE GENOMIC DNA]</scope>
    <source>
        <strain evidence="2">441</strain>
    </source>
</reference>
<evidence type="ECO:0000313" key="1">
    <source>
        <dbReference type="EMBL" id="KIK20652.1"/>
    </source>
</evidence>
<proteinExistence type="predicted"/>
<gene>
    <name evidence="1" type="ORF">PISMIDRAFT_105422</name>
</gene>
<sequence>ATAIVALTDELCIPNLLDLVQAFLIRQLYPEDTCDPTEIPYLEYPRYKGRISIYNSAISMFYALSDPSGIGGMHCEYICAVPTW</sequence>
<evidence type="ECO:0000313" key="2">
    <source>
        <dbReference type="Proteomes" id="UP000054018"/>
    </source>
</evidence>
<accession>A0A0C9ZDW6</accession>